<feature type="domain" description="MBG" evidence="1">
    <location>
        <begin position="918"/>
        <end position="993"/>
    </location>
</feature>
<dbReference type="Pfam" id="PF18676">
    <property type="entry name" value="MBG_2"/>
    <property type="match status" value="7"/>
</dbReference>
<evidence type="ECO:0000313" key="3">
    <source>
        <dbReference type="Proteomes" id="UP000521017"/>
    </source>
</evidence>
<name>A0A7X0MKY7_9SPHI</name>
<evidence type="ECO:0000313" key="2">
    <source>
        <dbReference type="EMBL" id="MBB6502546.1"/>
    </source>
</evidence>
<dbReference type="SUPFAM" id="SSF49373">
    <property type="entry name" value="Invasin/intimin cell-adhesion fragments"/>
    <property type="match status" value="2"/>
</dbReference>
<proteinExistence type="predicted"/>
<evidence type="ECO:0000259" key="1">
    <source>
        <dbReference type="Pfam" id="PF18676"/>
    </source>
</evidence>
<dbReference type="InterPro" id="IPR041286">
    <property type="entry name" value="MBG_2"/>
</dbReference>
<dbReference type="Pfam" id="PF13585">
    <property type="entry name" value="CHU_C"/>
    <property type="match status" value="1"/>
</dbReference>
<accession>A0A7X0MKY7</accession>
<protein>
    <recommendedName>
        <fullName evidence="1">MBG domain-containing protein</fullName>
    </recommendedName>
</protein>
<feature type="domain" description="MBG" evidence="1">
    <location>
        <begin position="1162"/>
        <end position="1237"/>
    </location>
</feature>
<organism evidence="2 3">
    <name type="scientific">Pedobacter cryoconitis</name>
    <dbReference type="NCBI Taxonomy" id="188932"/>
    <lineage>
        <taxon>Bacteria</taxon>
        <taxon>Pseudomonadati</taxon>
        <taxon>Bacteroidota</taxon>
        <taxon>Sphingobacteriia</taxon>
        <taxon>Sphingobacteriales</taxon>
        <taxon>Sphingobacteriaceae</taxon>
        <taxon>Pedobacter</taxon>
    </lineage>
</organism>
<feature type="domain" description="MBG" evidence="1">
    <location>
        <begin position="1000"/>
        <end position="1075"/>
    </location>
</feature>
<feature type="domain" description="MBG" evidence="1">
    <location>
        <begin position="516"/>
        <end position="593"/>
    </location>
</feature>
<feature type="domain" description="MBG" evidence="1">
    <location>
        <begin position="1244"/>
        <end position="1319"/>
    </location>
</feature>
<dbReference type="Gene3D" id="2.60.40.1080">
    <property type="match status" value="1"/>
</dbReference>
<dbReference type="InterPro" id="IPR008964">
    <property type="entry name" value="Invasin/intimin_cell_adhesion"/>
</dbReference>
<dbReference type="Gene3D" id="3.30.160.710">
    <property type="match status" value="7"/>
</dbReference>
<dbReference type="Proteomes" id="UP000521017">
    <property type="component" value="Unassembled WGS sequence"/>
</dbReference>
<dbReference type="EMBL" id="JACHCC010000014">
    <property type="protein sequence ID" value="MBB6502546.1"/>
    <property type="molecule type" value="Genomic_DNA"/>
</dbReference>
<gene>
    <name evidence="2" type="ORF">HDF25_004729</name>
</gene>
<sequence length="1584" mass="165130">MKRLLLFILTLFSIQVSGQVPKLEMLIFPKYIEGSTGSRGELRAGIPYVYRARITGLKAGKTYRYENKIVNDVLGTTTSPKYMFILPPVNVKPGTPGYSSGDFFMPPITTDDTNGSSELGKLSSDYGVLTADASGTYAGWFIQETVKGTIGEVFLRVSLNDPEGADPAAIAYMVHSPEDQPLKVLGVAAKDNEEDDPKFATAIRSTPAAGGIAKNFVFLYDNEAGTGRPVAGTFIENDGVSSAAASGVSGLAAFYFNHVNGVNGTWGTMLVNTDANGIRRIEQRSLTDGSITGYNISSDGVWPDGANSGQTVSTVQTRLGGNAAGTVSIVLDGSKVTLAMPKSPQQVTFTNTFPATFKVGDPDFTLTASSTAGLSAFQYTVAPAGILELNGSKVKIIGGGTAVITVTEPGNIVTDAGTATKSITVTATAQTIAGLPATFTKVYGDANIVLTATGGASGNPVIYTSDNPAIASVENGNQVMLRKSGTVVIRANQAGGANYAPATEVTSTLTIAKAVLDVIAADKIKTQGSLNPAATFTYGVFKNSDDATVITGAPVLTIQADAASPAGIYDINVDVSGLGSDQYSFNPVKGKLTVESKKEQVITFSGFPVSAVYGSQPLAFQVTSNSTNEIIFNSSNPNVALVEKNAAGEWVVKVIGAGEADITASQTEDGVFGPGLLSQHISVSKIALSVIADNKSKLTGQADPVFTARFEGFVNQDDVSKLSGALVFTKQADGNDFLIVPSGLSSTDYTITFVNGRLTEGNIAFASMNKTYGDAAFDPAAMSLGKEPIYSVANPAVAIVNATGLLEIKGTGTTVVTATFGPGIIGTAILKVDQKPVTITANPQTRGYNQTNPLLTVSYAGLAYGETENVLSVKPQVSTTASINTNAGIYPISVTGAVASNYRFSYQQGVLTVTKTPLTVKVIDVAKSYGQEIPELILSYTGLASQDNAIDLNLKTVVSTTVTRSSGVGIYPVNVSGLTVTSNYIVSYLPGTFNVTPAALTIKADNAERGVGQPDPVFTITYTGFVNGDQSSVLIDKPVVVTTATAGSGKGIYPINVSAATASNYTISYIAGQLSIKSVPSVVYPDLPVVSYGDASFNPAVTADSGLQPTYASDNLTVAVIENGRVKIVGSGTVNITASFAATTGFTAVVVSKSLIVNKRMLIVRADNKTRLYGQSNPVLTATYDGFVNGETLVTAIAAPALLTTTANPLSPAGTYSISGNSASAQNYTFSYETGILAVDKAVLTVTADHKTRIFGADNPVLTFKYSGFVNAEGQNVIQNPPLASTLAVQNSPAGVYPIILSGASAGNYSFNYISGNLTITSTTRTITFDPIASKFVGDTDFVPNVTLTSGETPVLSSADPAVAIIKDNKIHLTGVGNVFITATAPANPNYATTPSATRLLLVSKVAQTITFESIPVLQLNGVYSLKAVSSAGLPVTFKVANPDLVSLTGNDLKGLRIGKTQITAVQLGNDRYAAAEFSVQDVQIADAIGDGLRVHPALSINGDGVNEFLSIDGIKDFPLNKVTIINRNGLKVFDVEGYDNDQHVFVGKSKSGEALPQGTYFCLIEYQTDSKVKSKTGYFILKY</sequence>
<feature type="domain" description="MBG" evidence="1">
    <location>
        <begin position="837"/>
        <end position="912"/>
    </location>
</feature>
<reference evidence="2 3" key="1">
    <citation type="submission" date="2020-08" db="EMBL/GenBank/DDBJ databases">
        <title>Genomic Encyclopedia of Type Strains, Phase IV (KMG-V): Genome sequencing to study the core and pangenomes of soil and plant-associated prokaryotes.</title>
        <authorList>
            <person name="Whitman W."/>
        </authorList>
    </citation>
    <scope>NUCLEOTIDE SEQUENCE [LARGE SCALE GENOMIC DNA]</scope>
    <source>
        <strain evidence="2 3">M2T3</strain>
    </source>
</reference>
<comment type="caution">
    <text evidence="2">The sequence shown here is derived from an EMBL/GenBank/DDBJ whole genome shotgun (WGS) entry which is preliminary data.</text>
</comment>
<dbReference type="RefSeq" id="WP_184628795.1">
    <property type="nucleotide sequence ID" value="NZ_JACHCC010000014.1"/>
</dbReference>
<feature type="domain" description="MBG" evidence="1">
    <location>
        <begin position="688"/>
        <end position="759"/>
    </location>
</feature>